<keyword evidence="1" id="KW-0472">Membrane</keyword>
<keyword evidence="3" id="KW-1185">Reference proteome</keyword>
<feature type="transmembrane region" description="Helical" evidence="1">
    <location>
        <begin position="6"/>
        <end position="24"/>
    </location>
</feature>
<proteinExistence type="predicted"/>
<keyword evidence="1" id="KW-0812">Transmembrane</keyword>
<dbReference type="EMBL" id="JACMSC010000009">
    <property type="protein sequence ID" value="KAG6508986.1"/>
    <property type="molecule type" value="Genomic_DNA"/>
</dbReference>
<keyword evidence="1" id="KW-1133">Transmembrane helix</keyword>
<sequence length="105" mass="12092">MKTWFLAFAGIVHPLSYVVSLALLEKMLGLLCRCRFSCWHLLVSELYSWLFLFGAHCRTPDDRVLAIELDALHGEPLQQRPLRVAVVFDAFGIEQFQKYTATAYQ</sequence>
<dbReference type="AlphaFoldDB" id="A0A8J5LCU5"/>
<evidence type="ECO:0000313" key="2">
    <source>
        <dbReference type="EMBL" id="KAG6508986.1"/>
    </source>
</evidence>
<evidence type="ECO:0000313" key="3">
    <source>
        <dbReference type="Proteomes" id="UP000734854"/>
    </source>
</evidence>
<comment type="caution">
    <text evidence="2">The sequence shown here is derived from an EMBL/GenBank/DDBJ whole genome shotgun (WGS) entry which is preliminary data.</text>
</comment>
<gene>
    <name evidence="2" type="ORF">ZIOFF_034369</name>
</gene>
<evidence type="ECO:0000256" key="1">
    <source>
        <dbReference type="SAM" id="Phobius"/>
    </source>
</evidence>
<dbReference type="Proteomes" id="UP000734854">
    <property type="component" value="Unassembled WGS sequence"/>
</dbReference>
<protein>
    <submittedName>
        <fullName evidence="2">Uncharacterized protein</fullName>
    </submittedName>
</protein>
<accession>A0A8J5LCU5</accession>
<organism evidence="2 3">
    <name type="scientific">Zingiber officinale</name>
    <name type="common">Ginger</name>
    <name type="synonym">Amomum zingiber</name>
    <dbReference type="NCBI Taxonomy" id="94328"/>
    <lineage>
        <taxon>Eukaryota</taxon>
        <taxon>Viridiplantae</taxon>
        <taxon>Streptophyta</taxon>
        <taxon>Embryophyta</taxon>
        <taxon>Tracheophyta</taxon>
        <taxon>Spermatophyta</taxon>
        <taxon>Magnoliopsida</taxon>
        <taxon>Liliopsida</taxon>
        <taxon>Zingiberales</taxon>
        <taxon>Zingiberaceae</taxon>
        <taxon>Zingiber</taxon>
    </lineage>
</organism>
<reference evidence="2 3" key="1">
    <citation type="submission" date="2020-08" db="EMBL/GenBank/DDBJ databases">
        <title>Plant Genome Project.</title>
        <authorList>
            <person name="Zhang R.-G."/>
        </authorList>
    </citation>
    <scope>NUCLEOTIDE SEQUENCE [LARGE SCALE GENOMIC DNA]</scope>
    <source>
        <tissue evidence="2">Rhizome</tissue>
    </source>
</reference>
<name>A0A8J5LCU5_ZINOF</name>